<dbReference type="InterPro" id="IPR002123">
    <property type="entry name" value="Plipid/glycerol_acylTrfase"/>
</dbReference>
<keyword evidence="6" id="KW-1133">Transmembrane helix</keyword>
<accession>A0A8C4R992</accession>
<evidence type="ECO:0000259" key="7">
    <source>
        <dbReference type="SMART" id="SM00563"/>
    </source>
</evidence>
<evidence type="ECO:0000256" key="4">
    <source>
        <dbReference type="ARBA" id="ARBA00023264"/>
    </source>
</evidence>
<evidence type="ECO:0000313" key="9">
    <source>
        <dbReference type="Proteomes" id="UP000694388"/>
    </source>
</evidence>
<dbReference type="AlphaFoldDB" id="A0A8C4R992"/>
<proteinExistence type="inferred from homology"/>
<keyword evidence="9" id="KW-1185">Reference proteome</keyword>
<evidence type="ECO:0000256" key="3">
    <source>
        <dbReference type="ARBA" id="ARBA00023209"/>
    </source>
</evidence>
<organism evidence="8 9">
    <name type="scientific">Eptatretus burgeri</name>
    <name type="common">Inshore hagfish</name>
    <dbReference type="NCBI Taxonomy" id="7764"/>
    <lineage>
        <taxon>Eukaryota</taxon>
        <taxon>Metazoa</taxon>
        <taxon>Chordata</taxon>
        <taxon>Craniata</taxon>
        <taxon>Vertebrata</taxon>
        <taxon>Cyclostomata</taxon>
        <taxon>Myxini</taxon>
        <taxon>Myxiniformes</taxon>
        <taxon>Myxinidae</taxon>
        <taxon>Eptatretinae</taxon>
        <taxon>Eptatretus</taxon>
    </lineage>
</organism>
<dbReference type="Pfam" id="PF16076">
    <property type="entry name" value="Acyltransf_C"/>
    <property type="match status" value="1"/>
</dbReference>
<evidence type="ECO:0000256" key="6">
    <source>
        <dbReference type="SAM" id="Phobius"/>
    </source>
</evidence>
<feature type="transmembrane region" description="Helical" evidence="6">
    <location>
        <begin position="92"/>
        <end position="119"/>
    </location>
</feature>
<dbReference type="PANTHER" id="PTHR10983:SF24">
    <property type="entry name" value="1-ACYLGLYCEROL-3-PHOSPHATE O-ACYLTRANSFERASE 3, ISOFORM E-RELATED"/>
    <property type="match status" value="1"/>
</dbReference>
<feature type="domain" description="Phospholipid/glycerol acyltransferase" evidence="7">
    <location>
        <begin position="170"/>
        <end position="292"/>
    </location>
</feature>
<dbReference type="SMART" id="SM00563">
    <property type="entry name" value="PlsC"/>
    <property type="match status" value="1"/>
</dbReference>
<feature type="transmembrane region" description="Helical" evidence="6">
    <location>
        <begin position="413"/>
        <end position="432"/>
    </location>
</feature>
<sequence>MLQPRPSPRPGSARLVCSTPHTTTSRFTRRKPRRLSLCDRSAVAVYSNAGNLRKSCCVDPRCSSLHCWILASLPAGGVSGMGLASFLHPRLILQLILVYIFVASGLLINLLQLCTLPIWPISRRLYRVINCRLAYSHWSQLVLLLEWWSGTECTIFANPEDKLRFGHEHAIVVLNHNFEIDFLCGWTLCERFGVLGSSKVVAKRELAFMPLVGWTWCFMEVVFLRRRWAEDFHTVKHSLQRLKDYPENIWLLLHCEGTRFTKEKHAASMAVAASKGLPLLKHHLLPRTRGFCTCLFYLKGTVSAVYDCTLNFRGSERPTLQGLLKGHRYHADMCIRRIPVETIPEDDKECAAWLHRLYQEKDALQDEYERSGLFPGEPSIPPRRMWPVLNWLFWASLLLSPLLHFATSVFSSGSAISIATFLSVMLLVSLGVRQMIGMTEIHKGSTYGQSINKEK</sequence>
<keyword evidence="4" id="KW-1208">Phospholipid metabolism</keyword>
<keyword evidence="6" id="KW-0472">Membrane</keyword>
<keyword evidence="6" id="KW-0812">Transmembrane</keyword>
<dbReference type="GO" id="GO:0003841">
    <property type="term" value="F:1-acylglycerol-3-phosphate O-acyltransferase activity"/>
    <property type="evidence" value="ECO:0007669"/>
    <property type="project" value="TreeGrafter"/>
</dbReference>
<keyword evidence="3" id="KW-0443">Lipid metabolism</keyword>
<keyword evidence="3" id="KW-0594">Phospholipid biosynthesis</keyword>
<name>A0A8C4R992_EPTBU</name>
<dbReference type="Pfam" id="PF01553">
    <property type="entry name" value="Acyltransferase"/>
    <property type="match status" value="1"/>
</dbReference>
<feature type="transmembrane region" description="Helical" evidence="6">
    <location>
        <begin position="388"/>
        <end position="407"/>
    </location>
</feature>
<dbReference type="GO" id="GO:0008654">
    <property type="term" value="P:phospholipid biosynthetic process"/>
    <property type="evidence" value="ECO:0007669"/>
    <property type="project" value="UniProtKB-KW"/>
</dbReference>
<comment type="similarity">
    <text evidence="1">Belongs to the 1-acyl-sn-glycerol-3-phosphate acyltransferase family.</text>
</comment>
<dbReference type="SUPFAM" id="SSF69593">
    <property type="entry name" value="Glycerol-3-phosphate (1)-acyltransferase"/>
    <property type="match status" value="1"/>
</dbReference>
<keyword evidence="3" id="KW-0444">Lipid biosynthesis</keyword>
<reference evidence="8" key="2">
    <citation type="submission" date="2025-09" db="UniProtKB">
        <authorList>
            <consortium name="Ensembl"/>
        </authorList>
    </citation>
    <scope>IDENTIFICATION</scope>
</reference>
<evidence type="ECO:0000256" key="5">
    <source>
        <dbReference type="ARBA" id="ARBA00023315"/>
    </source>
</evidence>
<keyword evidence="2" id="KW-0808">Transferase</keyword>
<protein>
    <recommendedName>
        <fullName evidence="7">Phospholipid/glycerol acyltransferase domain-containing protein</fullName>
    </recommendedName>
</protein>
<keyword evidence="5" id="KW-0012">Acyltransferase</keyword>
<evidence type="ECO:0000256" key="2">
    <source>
        <dbReference type="ARBA" id="ARBA00022679"/>
    </source>
</evidence>
<reference evidence="8" key="1">
    <citation type="submission" date="2025-08" db="UniProtKB">
        <authorList>
            <consortium name="Ensembl"/>
        </authorList>
    </citation>
    <scope>IDENTIFICATION</scope>
</reference>
<evidence type="ECO:0000256" key="1">
    <source>
        <dbReference type="ARBA" id="ARBA00008655"/>
    </source>
</evidence>
<dbReference type="PANTHER" id="PTHR10983">
    <property type="entry name" value="1-ACYLGLYCEROL-3-PHOSPHATE ACYLTRANSFERASE-RELATED"/>
    <property type="match status" value="1"/>
</dbReference>
<dbReference type="Ensembl" id="ENSEBUT00000027331.1">
    <property type="protein sequence ID" value="ENSEBUP00000026755.1"/>
    <property type="gene ID" value="ENSEBUG00000016478.1"/>
</dbReference>
<evidence type="ECO:0000313" key="8">
    <source>
        <dbReference type="Ensembl" id="ENSEBUP00000026755.1"/>
    </source>
</evidence>
<dbReference type="Proteomes" id="UP000694388">
    <property type="component" value="Unplaced"/>
</dbReference>
<dbReference type="GeneTree" id="ENSGT00950000182836"/>
<dbReference type="GO" id="GO:0012505">
    <property type="term" value="C:endomembrane system"/>
    <property type="evidence" value="ECO:0007669"/>
    <property type="project" value="TreeGrafter"/>
</dbReference>
<dbReference type="CDD" id="cd07990">
    <property type="entry name" value="LPLAT_LCLAT1-like"/>
    <property type="match status" value="1"/>
</dbReference>
<dbReference type="InterPro" id="IPR032098">
    <property type="entry name" value="Acyltransf_C"/>
</dbReference>